<dbReference type="RefSeq" id="WP_170090832.1">
    <property type="nucleotide sequence ID" value="NZ_JABAFN010000043.1"/>
</dbReference>
<organism evidence="1 2">
    <name type="scientific">Limosilactobacillus reuteri</name>
    <name type="common">Lactobacillus reuteri</name>
    <dbReference type="NCBI Taxonomy" id="1598"/>
    <lineage>
        <taxon>Bacteria</taxon>
        <taxon>Bacillati</taxon>
        <taxon>Bacillota</taxon>
        <taxon>Bacilli</taxon>
        <taxon>Lactobacillales</taxon>
        <taxon>Lactobacillaceae</taxon>
        <taxon>Limosilactobacillus</taxon>
    </lineage>
</organism>
<dbReference type="AlphaFoldDB" id="A0AAW9ZJ17"/>
<comment type="caution">
    <text evidence="1">The sequence shown here is derived from an EMBL/GenBank/DDBJ whole genome shotgun (WGS) entry which is preliminary data.</text>
</comment>
<evidence type="ECO:0000313" key="2">
    <source>
        <dbReference type="Proteomes" id="UP000587270"/>
    </source>
</evidence>
<protein>
    <submittedName>
        <fullName evidence="1">Uncharacterized protein</fullName>
    </submittedName>
</protein>
<evidence type="ECO:0000313" key="1">
    <source>
        <dbReference type="EMBL" id="NME22810.1"/>
    </source>
</evidence>
<dbReference type="EMBL" id="JABAFN010000043">
    <property type="protein sequence ID" value="NME22810.1"/>
    <property type="molecule type" value="Genomic_DNA"/>
</dbReference>
<name>A0AAW9ZJ17_LIMRT</name>
<reference evidence="1 2" key="1">
    <citation type="submission" date="2020-04" db="EMBL/GenBank/DDBJ databases">
        <authorList>
            <person name="Hitch T.C.A."/>
            <person name="Wylensek D."/>
            <person name="Clavel T."/>
        </authorList>
    </citation>
    <scope>NUCLEOTIDE SEQUENCE [LARGE SCALE GENOMIC DNA]</scope>
    <source>
        <strain evidence="1 2">WCA-386-APC-4I</strain>
    </source>
</reference>
<proteinExistence type="predicted"/>
<dbReference type="Proteomes" id="UP000587270">
    <property type="component" value="Unassembled WGS sequence"/>
</dbReference>
<gene>
    <name evidence="1" type="ORF">HF865_08940</name>
</gene>
<sequence length="71" mass="8368">MKTQTKSLFAKAHVAFWDAKSEKFIDKSLNGFDREENIKNAFIGYVLKDWLWDINISLNWHGPRIKSIQVK</sequence>
<accession>A0AAW9ZJ17</accession>